<feature type="binding site" evidence="8">
    <location>
        <position position="64"/>
    </location>
    <ligand>
        <name>tRNA</name>
        <dbReference type="ChEBI" id="CHEBI:17843"/>
    </ligand>
</feature>
<dbReference type="GO" id="GO:0000049">
    <property type="term" value="F:tRNA binding"/>
    <property type="evidence" value="ECO:0007669"/>
    <property type="project" value="UniProtKB-UniRule"/>
</dbReference>
<feature type="binding site" evidence="8">
    <location>
        <position position="66"/>
    </location>
    <ligand>
        <name>tRNA</name>
        <dbReference type="ChEBI" id="CHEBI:17843"/>
    </ligand>
</feature>
<dbReference type="GO" id="GO:0004045">
    <property type="term" value="F:peptidyl-tRNA hydrolase activity"/>
    <property type="evidence" value="ECO:0007669"/>
    <property type="project" value="UniProtKB-UniRule"/>
</dbReference>
<proteinExistence type="inferred from homology"/>
<comment type="function">
    <text evidence="8">Catalyzes the release of premature peptidyl moieties from peptidyl-tRNA molecules trapped in stalled 50S ribosomal subunits, and thus maintains levels of free tRNAs and 50S ribosomes.</text>
</comment>
<dbReference type="InterPro" id="IPR001328">
    <property type="entry name" value="Pept_tRNA_hydro"/>
</dbReference>
<name>F6B4H8_DESCC</name>
<evidence type="ECO:0000256" key="4">
    <source>
        <dbReference type="ARBA" id="ARBA00022884"/>
    </source>
</evidence>
<feature type="binding site" evidence="8">
    <location>
        <position position="14"/>
    </location>
    <ligand>
        <name>tRNA</name>
        <dbReference type="ChEBI" id="CHEBI:17843"/>
    </ligand>
</feature>
<keyword evidence="12" id="KW-1185">Reference proteome</keyword>
<evidence type="ECO:0000256" key="1">
    <source>
        <dbReference type="ARBA" id="ARBA00013260"/>
    </source>
</evidence>
<dbReference type="RefSeq" id="WP_003540683.1">
    <property type="nucleotide sequence ID" value="NC_015565.1"/>
</dbReference>
<comment type="similarity">
    <text evidence="5 8 10">Belongs to the PTH family.</text>
</comment>
<evidence type="ECO:0000313" key="12">
    <source>
        <dbReference type="Proteomes" id="UP000009226"/>
    </source>
</evidence>
<dbReference type="FunFam" id="3.40.50.1470:FF:000001">
    <property type="entry name" value="Peptidyl-tRNA hydrolase"/>
    <property type="match status" value="1"/>
</dbReference>
<feature type="site" description="Stabilizes the basic form of H active site to accept a proton" evidence="8">
    <location>
        <position position="91"/>
    </location>
</feature>
<evidence type="ECO:0000256" key="3">
    <source>
        <dbReference type="ARBA" id="ARBA00022801"/>
    </source>
</evidence>
<evidence type="ECO:0000256" key="10">
    <source>
        <dbReference type="RuleBase" id="RU004320"/>
    </source>
</evidence>
<dbReference type="Gene3D" id="3.40.50.1470">
    <property type="entry name" value="Peptidyl-tRNA hydrolase"/>
    <property type="match status" value="1"/>
</dbReference>
<feature type="site" description="Discriminates between blocked and unblocked aminoacyl-tRNA" evidence="8">
    <location>
        <position position="9"/>
    </location>
</feature>
<keyword evidence="8" id="KW-0963">Cytoplasm</keyword>
<dbReference type="NCBIfam" id="TIGR00447">
    <property type="entry name" value="pth"/>
    <property type="match status" value="1"/>
</dbReference>
<evidence type="ECO:0000256" key="9">
    <source>
        <dbReference type="RuleBase" id="RU000673"/>
    </source>
</evidence>
<dbReference type="HOGENOM" id="CLU_062456_4_1_9"/>
<dbReference type="HAMAP" id="MF_00083">
    <property type="entry name" value="Pept_tRNA_hydro_bact"/>
    <property type="match status" value="1"/>
</dbReference>
<dbReference type="KEGG" id="dca:Desca_0096"/>
<reference evidence="11 12" key="1">
    <citation type="submission" date="2011-05" db="EMBL/GenBank/DDBJ databases">
        <title>Complete sequence of Desulfotomaculum carboxydivorans CO-1-SRB.</title>
        <authorList>
            <consortium name="US DOE Joint Genome Institute"/>
            <person name="Lucas S."/>
            <person name="Han J."/>
            <person name="Lapidus A."/>
            <person name="Cheng J.-F."/>
            <person name="Goodwin L."/>
            <person name="Pitluck S."/>
            <person name="Peters L."/>
            <person name="Mikhailova N."/>
            <person name="Lu M."/>
            <person name="Han C."/>
            <person name="Tapia R."/>
            <person name="Land M."/>
            <person name="Hauser L."/>
            <person name="Kyrpides N."/>
            <person name="Ivanova N."/>
            <person name="Pagani I."/>
            <person name="Stams A."/>
            <person name="Plugge C."/>
            <person name="Muyzer G."/>
            <person name="Kuever J."/>
            <person name="Parshina S."/>
            <person name="Ivanova A."/>
            <person name="Nazina T."/>
            <person name="Woyke T."/>
        </authorList>
    </citation>
    <scope>NUCLEOTIDE SEQUENCE [LARGE SCALE GENOMIC DNA]</scope>
    <source>
        <strain evidence="12">DSM 14880 / VKM B-2319 / CO-1-SRB</strain>
    </source>
</reference>
<dbReference type="GO" id="GO:0072344">
    <property type="term" value="P:rescue of stalled ribosome"/>
    <property type="evidence" value="ECO:0007669"/>
    <property type="project" value="UniProtKB-UniRule"/>
</dbReference>
<feature type="active site" description="Proton acceptor" evidence="8">
    <location>
        <position position="19"/>
    </location>
</feature>
<evidence type="ECO:0000256" key="7">
    <source>
        <dbReference type="ARBA" id="ARBA00050038"/>
    </source>
</evidence>
<dbReference type="InterPro" id="IPR036416">
    <property type="entry name" value="Pept_tRNA_hydro_sf"/>
</dbReference>
<comment type="caution">
    <text evidence="8">Lacks conserved residue(s) required for the propagation of feature annotation.</text>
</comment>
<protein>
    <recommendedName>
        <fullName evidence="7 8">Peptidyl-tRNA hydrolase</fullName>
        <shortName evidence="8">Pth</shortName>
        <ecNumber evidence="1 8">3.1.1.29</ecNumber>
    </recommendedName>
</protein>
<evidence type="ECO:0000313" key="11">
    <source>
        <dbReference type="EMBL" id="AEF93001.1"/>
    </source>
</evidence>
<keyword evidence="3 8" id="KW-0378">Hydrolase</keyword>
<dbReference type="InterPro" id="IPR018171">
    <property type="entry name" value="Pept_tRNA_hydro_CS"/>
</dbReference>
<accession>F6B4H8</accession>
<dbReference type="PANTHER" id="PTHR17224:SF1">
    <property type="entry name" value="PEPTIDYL-TRNA HYDROLASE"/>
    <property type="match status" value="1"/>
</dbReference>
<evidence type="ECO:0000256" key="6">
    <source>
        <dbReference type="ARBA" id="ARBA00048707"/>
    </source>
</evidence>
<comment type="subunit">
    <text evidence="8">Monomer.</text>
</comment>
<evidence type="ECO:0000256" key="5">
    <source>
        <dbReference type="ARBA" id="ARBA00038063"/>
    </source>
</evidence>
<comment type="catalytic activity">
    <reaction evidence="6 8 9">
        <text>an N-acyl-L-alpha-aminoacyl-tRNA + H2O = an N-acyl-L-amino acid + a tRNA + H(+)</text>
        <dbReference type="Rhea" id="RHEA:54448"/>
        <dbReference type="Rhea" id="RHEA-COMP:10123"/>
        <dbReference type="Rhea" id="RHEA-COMP:13883"/>
        <dbReference type="ChEBI" id="CHEBI:15377"/>
        <dbReference type="ChEBI" id="CHEBI:15378"/>
        <dbReference type="ChEBI" id="CHEBI:59874"/>
        <dbReference type="ChEBI" id="CHEBI:78442"/>
        <dbReference type="ChEBI" id="CHEBI:138191"/>
        <dbReference type="EC" id="3.1.1.29"/>
    </reaction>
</comment>
<dbReference type="eggNOG" id="COG0193">
    <property type="taxonomic scope" value="Bacteria"/>
</dbReference>
<dbReference type="Pfam" id="PF01195">
    <property type="entry name" value="Pept_tRNA_hydro"/>
    <property type="match status" value="1"/>
</dbReference>
<dbReference type="GO" id="GO:0006515">
    <property type="term" value="P:protein quality control for misfolded or incompletely synthesized proteins"/>
    <property type="evidence" value="ECO:0007669"/>
    <property type="project" value="UniProtKB-UniRule"/>
</dbReference>
<dbReference type="EC" id="3.1.1.29" evidence="1 8"/>
<dbReference type="SUPFAM" id="SSF53178">
    <property type="entry name" value="Peptidyl-tRNA hydrolase-like"/>
    <property type="match status" value="1"/>
</dbReference>
<dbReference type="EMBL" id="CP002736">
    <property type="protein sequence ID" value="AEF93001.1"/>
    <property type="molecule type" value="Genomic_DNA"/>
</dbReference>
<comment type="subcellular location">
    <subcellularLocation>
        <location evidence="8">Cytoplasm</location>
    </subcellularLocation>
</comment>
<comment type="function">
    <text evidence="8">Hydrolyzes ribosome-free peptidyl-tRNAs (with 1 or more amino acids incorporated), which drop off the ribosome during protein synthesis, or as a result of ribosome stalling.</text>
</comment>
<keyword evidence="2 8" id="KW-0820">tRNA-binding</keyword>
<dbReference type="STRING" id="868595.Desca_0096"/>
<dbReference type="GO" id="GO:0005737">
    <property type="term" value="C:cytoplasm"/>
    <property type="evidence" value="ECO:0007669"/>
    <property type="project" value="UniProtKB-SubCell"/>
</dbReference>
<organism evidence="11 12">
    <name type="scientific">Desulfotomaculum nigrificans (strain DSM 14880 / VKM B-2319 / CO-1-SRB)</name>
    <name type="common">Desulfotomaculum carboxydivorans</name>
    <dbReference type="NCBI Taxonomy" id="868595"/>
    <lineage>
        <taxon>Bacteria</taxon>
        <taxon>Bacillati</taxon>
        <taxon>Bacillota</taxon>
        <taxon>Clostridia</taxon>
        <taxon>Eubacteriales</taxon>
        <taxon>Desulfotomaculaceae</taxon>
        <taxon>Desulfotomaculum</taxon>
    </lineage>
</organism>
<sequence>MKLIVGLGNPGPEYAKTRHNIGFMVIDALARDLGIVVEKNQHKALTGQAYLGREKLILAKPQTYMNLSGQAVVALMNWYKLQPVDLLVIYDDMDLPPGRLRIRQSGSAGGQKGMKSIIELLGTQEFTRMKVGIGRPEHGAIDHVLGKIDDQEAALINPAIMAAVEAAKVWVLDGAPAAMNKFNRVGLQQGLTGNSSGGGC</sequence>
<dbReference type="PROSITE" id="PS01195">
    <property type="entry name" value="PEPT_TRNA_HYDROL_1"/>
    <property type="match status" value="1"/>
</dbReference>
<gene>
    <name evidence="8" type="primary">pth</name>
    <name evidence="11" type="ordered locus">Desca_0096</name>
</gene>
<dbReference type="PANTHER" id="PTHR17224">
    <property type="entry name" value="PEPTIDYL-TRNA HYDROLASE"/>
    <property type="match status" value="1"/>
</dbReference>
<keyword evidence="4 8" id="KW-0694">RNA-binding</keyword>
<evidence type="ECO:0000256" key="2">
    <source>
        <dbReference type="ARBA" id="ARBA00022555"/>
    </source>
</evidence>
<dbReference type="Proteomes" id="UP000009226">
    <property type="component" value="Chromosome"/>
</dbReference>
<dbReference type="AlphaFoldDB" id="F6B4H8"/>
<dbReference type="CDD" id="cd00462">
    <property type="entry name" value="PTH"/>
    <property type="match status" value="1"/>
</dbReference>
<evidence type="ECO:0000256" key="8">
    <source>
        <dbReference type="HAMAP-Rule" id="MF_00083"/>
    </source>
</evidence>